<dbReference type="EMBL" id="CP101988">
    <property type="protein sequence ID" value="UUI74135.1"/>
    <property type="molecule type" value="Genomic_DNA"/>
</dbReference>
<proteinExistence type="predicted"/>
<dbReference type="InterPro" id="IPR038389">
    <property type="entry name" value="PSMG2_sf"/>
</dbReference>
<dbReference type="InterPro" id="IPR019151">
    <property type="entry name" value="Proteasome_assmbl_chaperone_2"/>
</dbReference>
<dbReference type="Proteomes" id="UP001316189">
    <property type="component" value="Chromosome"/>
</dbReference>
<keyword evidence="2" id="KW-1185">Reference proteome</keyword>
<dbReference type="SUPFAM" id="SSF159659">
    <property type="entry name" value="Cgl1923-like"/>
    <property type="match status" value="1"/>
</dbReference>
<dbReference type="RefSeq" id="WP_227569833.1">
    <property type="nucleotide sequence ID" value="NZ_CP101988.1"/>
</dbReference>
<sequence>MLDPSELYDVDPVVAAEVAARAALGSGPVLVHALQGFVDAGGAGRKAAEHLTDSLATSRLATFDVDQLIDYRSRRPTMTFDSTTWSDYDEPALAVDLVRDVEGAPFLLLHGSEPDVQWERFTAAVRQLVERFDVPLTVGLHGIPMGVPHTRPLSATAHATRPELVASYPAWFGAVQVPASAASLLEMRLGESGHDAMGFAVHVPHYLAQSVFPLASKVALEHVERATGLDLGLGGLTEAADETIAEIERQVSDSEEVAAVVHALEEQYDAFTRSAGRTGLLAETTQLPTADELGAEFERFLAERTDEGPAA</sequence>
<dbReference type="PIRSF" id="PIRSF028754">
    <property type="entry name" value="UCP028754"/>
    <property type="match status" value="1"/>
</dbReference>
<dbReference type="Pfam" id="PF09754">
    <property type="entry name" value="PAC2"/>
    <property type="match status" value="1"/>
</dbReference>
<organism evidence="1 2">
    <name type="scientific">Cellulomonas chengniuliangii</name>
    <dbReference type="NCBI Taxonomy" id="2968084"/>
    <lineage>
        <taxon>Bacteria</taxon>
        <taxon>Bacillati</taxon>
        <taxon>Actinomycetota</taxon>
        <taxon>Actinomycetes</taxon>
        <taxon>Micrococcales</taxon>
        <taxon>Cellulomonadaceae</taxon>
        <taxon>Cellulomonas</taxon>
    </lineage>
</organism>
<dbReference type="Gene3D" id="3.40.50.10900">
    <property type="entry name" value="PAC-like subunit"/>
    <property type="match status" value="1"/>
</dbReference>
<dbReference type="Gene3D" id="1.10.287.100">
    <property type="match status" value="1"/>
</dbReference>
<name>A0ABY5KUK3_9CELL</name>
<reference evidence="1 2" key="1">
    <citation type="submission" date="2022-07" db="EMBL/GenBank/DDBJ databases">
        <title>Novel species in genus cellulomonas.</title>
        <authorList>
            <person name="Ye L."/>
        </authorList>
    </citation>
    <scope>NUCLEOTIDE SEQUENCE [LARGE SCALE GENOMIC DNA]</scope>
    <source>
        <strain evidence="2">zg-Y338</strain>
    </source>
</reference>
<gene>
    <name evidence="1" type="ORF">NP064_09870</name>
</gene>
<accession>A0ABY5KUK3</accession>
<evidence type="ECO:0000313" key="2">
    <source>
        <dbReference type="Proteomes" id="UP001316189"/>
    </source>
</evidence>
<protein>
    <submittedName>
        <fullName evidence="1">PAC2 family protein</fullName>
    </submittedName>
</protein>
<dbReference type="InterPro" id="IPR008492">
    <property type="entry name" value="Rv2714-like"/>
</dbReference>
<evidence type="ECO:0000313" key="1">
    <source>
        <dbReference type="EMBL" id="UUI74135.1"/>
    </source>
</evidence>